<dbReference type="Pfam" id="PF12689">
    <property type="entry name" value="Acid_PPase"/>
    <property type="match status" value="1"/>
</dbReference>
<dbReference type="AlphaFoldDB" id="A0A9W7F965"/>
<evidence type="ECO:0000313" key="1">
    <source>
        <dbReference type="EMBL" id="GMI08035.1"/>
    </source>
</evidence>
<dbReference type="Gene3D" id="3.40.50.1000">
    <property type="entry name" value="HAD superfamily/HAD-like"/>
    <property type="match status" value="1"/>
</dbReference>
<dbReference type="InterPro" id="IPR023214">
    <property type="entry name" value="HAD_sf"/>
</dbReference>
<proteinExistence type="predicted"/>
<gene>
    <name evidence="1" type="ORF">TrVE_jg12819</name>
</gene>
<organism evidence="1 2">
    <name type="scientific">Triparma verrucosa</name>
    <dbReference type="NCBI Taxonomy" id="1606542"/>
    <lineage>
        <taxon>Eukaryota</taxon>
        <taxon>Sar</taxon>
        <taxon>Stramenopiles</taxon>
        <taxon>Ochrophyta</taxon>
        <taxon>Bolidophyceae</taxon>
        <taxon>Parmales</taxon>
        <taxon>Triparmaceae</taxon>
        <taxon>Triparma</taxon>
    </lineage>
</organism>
<dbReference type="InterPro" id="IPR010036">
    <property type="entry name" value="MDP_1_eu_arc"/>
</dbReference>
<dbReference type="GO" id="GO:0016791">
    <property type="term" value="F:phosphatase activity"/>
    <property type="evidence" value="ECO:0007669"/>
    <property type="project" value="InterPro"/>
</dbReference>
<keyword evidence="2" id="KW-1185">Reference proteome</keyword>
<reference evidence="2" key="1">
    <citation type="journal article" date="2023" name="Commun. Biol.">
        <title>Genome analysis of Parmales, the sister group of diatoms, reveals the evolutionary specialization of diatoms from phago-mixotrophs to photoautotrophs.</title>
        <authorList>
            <person name="Ban H."/>
            <person name="Sato S."/>
            <person name="Yoshikawa S."/>
            <person name="Yamada K."/>
            <person name="Nakamura Y."/>
            <person name="Ichinomiya M."/>
            <person name="Sato N."/>
            <person name="Blanc-Mathieu R."/>
            <person name="Endo H."/>
            <person name="Kuwata A."/>
            <person name="Ogata H."/>
        </authorList>
    </citation>
    <scope>NUCLEOTIDE SEQUENCE [LARGE SCALE GENOMIC DNA]</scope>
    <source>
        <strain evidence="2">NIES 3699</strain>
    </source>
</reference>
<sequence>MPLRSPPPTLKLIAFDLDGTLWSPDMYMLWSGGSPFTKITSTLLKDTLGKDVRLLGCTGEVLDLCSSSDVVVAWVRILSQQFVFVYW</sequence>
<dbReference type="InterPro" id="IPR036412">
    <property type="entry name" value="HAD-like_sf"/>
</dbReference>
<accession>A0A9W7F965</accession>
<evidence type="ECO:0000313" key="2">
    <source>
        <dbReference type="Proteomes" id="UP001165160"/>
    </source>
</evidence>
<comment type="caution">
    <text evidence="1">The sequence shown here is derived from an EMBL/GenBank/DDBJ whole genome shotgun (WGS) entry which is preliminary data.</text>
</comment>
<dbReference type="EMBL" id="BRXX01000374">
    <property type="protein sequence ID" value="GMI08035.1"/>
    <property type="molecule type" value="Genomic_DNA"/>
</dbReference>
<protein>
    <submittedName>
        <fullName evidence="1">Uncharacterized protein</fullName>
    </submittedName>
</protein>
<dbReference type="SUPFAM" id="SSF56784">
    <property type="entry name" value="HAD-like"/>
    <property type="match status" value="1"/>
</dbReference>
<name>A0A9W7F965_9STRA</name>
<dbReference type="Proteomes" id="UP001165160">
    <property type="component" value="Unassembled WGS sequence"/>
</dbReference>